<dbReference type="EMBL" id="JAAIKT010000002">
    <property type="protein sequence ID" value="NEW69604.1"/>
    <property type="molecule type" value="Genomic_DNA"/>
</dbReference>
<dbReference type="AlphaFoldDB" id="A0A6G4A9T9"/>
<sequence length="69" mass="7195">MSAAELTPPEAARWAARAGLPLPAERHAAAAATADHIHAVVAVLRELDFGDTPPAPAYRAGEERRDAAV</sequence>
<evidence type="ECO:0000313" key="3">
    <source>
        <dbReference type="Proteomes" id="UP000476310"/>
    </source>
</evidence>
<organism evidence="2 3">
    <name type="scientific">Streptomyces rhizosphaericus</name>
    <dbReference type="NCBI Taxonomy" id="114699"/>
    <lineage>
        <taxon>Bacteria</taxon>
        <taxon>Bacillati</taxon>
        <taxon>Actinomycetota</taxon>
        <taxon>Actinomycetes</taxon>
        <taxon>Kitasatosporales</taxon>
        <taxon>Streptomycetaceae</taxon>
        <taxon>Streptomyces</taxon>
        <taxon>Streptomyces violaceusniger group</taxon>
    </lineage>
</organism>
<comment type="caution">
    <text evidence="2">The sequence shown here is derived from an EMBL/GenBank/DDBJ whole genome shotgun (WGS) entry which is preliminary data.</text>
</comment>
<evidence type="ECO:0008006" key="4">
    <source>
        <dbReference type="Google" id="ProtNLM"/>
    </source>
</evidence>
<accession>A0A6G4A9T9</accession>
<gene>
    <name evidence="2" type="ORF">G4H13_04050</name>
</gene>
<reference evidence="2" key="1">
    <citation type="submission" date="2020-02" db="EMBL/GenBank/DDBJ databases">
        <title>A new Streptomyces sp. for controlling soil-borne diseases.</title>
        <authorList>
            <person name="Li X."/>
            <person name="Tian Y."/>
            <person name="Gao K."/>
        </authorList>
    </citation>
    <scope>NUCLEOTIDE SEQUENCE [LARGE SCALE GENOMIC DNA]</scope>
    <source>
        <strain evidence="2">0250</strain>
    </source>
</reference>
<evidence type="ECO:0000256" key="1">
    <source>
        <dbReference type="SAM" id="MobiDB-lite"/>
    </source>
</evidence>
<dbReference type="RefSeq" id="WP_164423760.1">
    <property type="nucleotide sequence ID" value="NZ_JAAIKT010000002.1"/>
</dbReference>
<dbReference type="Proteomes" id="UP000476310">
    <property type="component" value="Unassembled WGS sequence"/>
</dbReference>
<evidence type="ECO:0000313" key="2">
    <source>
        <dbReference type="EMBL" id="NEW69604.1"/>
    </source>
</evidence>
<feature type="region of interest" description="Disordered" evidence="1">
    <location>
        <begin position="50"/>
        <end position="69"/>
    </location>
</feature>
<feature type="compositionally biased region" description="Basic and acidic residues" evidence="1">
    <location>
        <begin position="60"/>
        <end position="69"/>
    </location>
</feature>
<keyword evidence="3" id="KW-1185">Reference proteome</keyword>
<name>A0A6G4A9T9_9ACTN</name>
<protein>
    <recommendedName>
        <fullName evidence="4">Amidase</fullName>
    </recommendedName>
</protein>
<proteinExistence type="predicted"/>